<comment type="caution">
    <text evidence="3">The sequence shown here is derived from an EMBL/GenBank/DDBJ whole genome shotgun (WGS) entry which is preliminary data.</text>
</comment>
<feature type="chain" id="PRO_5025072851" evidence="1">
    <location>
        <begin position="19"/>
        <end position="367"/>
    </location>
</feature>
<dbReference type="InterPro" id="IPR002931">
    <property type="entry name" value="Transglutaminase-like"/>
</dbReference>
<evidence type="ECO:0000313" key="3">
    <source>
        <dbReference type="EMBL" id="KAA9345566.1"/>
    </source>
</evidence>
<gene>
    <name evidence="3" type="ORF">F0P94_00300</name>
</gene>
<accession>A0A5N1J3U2</accession>
<feature type="signal peptide" evidence="1">
    <location>
        <begin position="1"/>
        <end position="18"/>
    </location>
</feature>
<dbReference type="RefSeq" id="WP_150901708.1">
    <property type="nucleotide sequence ID" value="NZ_VTWT01000001.1"/>
</dbReference>
<dbReference type="Pfam" id="PF01841">
    <property type="entry name" value="Transglut_core"/>
    <property type="match status" value="1"/>
</dbReference>
<dbReference type="SUPFAM" id="SSF54001">
    <property type="entry name" value="Cysteine proteinases"/>
    <property type="match status" value="1"/>
</dbReference>
<keyword evidence="4" id="KW-1185">Reference proteome</keyword>
<dbReference type="AlphaFoldDB" id="A0A5N1J3U2"/>
<organism evidence="3 4">
    <name type="scientific">Adhaeribacter soli</name>
    <dbReference type="NCBI Taxonomy" id="2607655"/>
    <lineage>
        <taxon>Bacteria</taxon>
        <taxon>Pseudomonadati</taxon>
        <taxon>Bacteroidota</taxon>
        <taxon>Cytophagia</taxon>
        <taxon>Cytophagales</taxon>
        <taxon>Hymenobacteraceae</taxon>
        <taxon>Adhaeribacter</taxon>
    </lineage>
</organism>
<dbReference type="Proteomes" id="UP000326570">
    <property type="component" value="Unassembled WGS sequence"/>
</dbReference>
<evidence type="ECO:0000259" key="2">
    <source>
        <dbReference type="Pfam" id="PF01841"/>
    </source>
</evidence>
<evidence type="ECO:0000256" key="1">
    <source>
        <dbReference type="SAM" id="SignalP"/>
    </source>
</evidence>
<dbReference type="Gene3D" id="3.10.620.30">
    <property type="match status" value="1"/>
</dbReference>
<sequence length="367" mass="41589">MKNPFLLTILLTPALALAQNTYKTLPVIKATNVKAFYRIGDEKANSNWNISPELSPDVLKVSCFAGKEKVFFNTDKDSVSYTLKPGESKQFYVLLNDKDYALTELKGVTYPAVKFEEKSKKAAYTFRYEIKPEDNVFLKQLRDDYNLNEVVKGAKNDTEKALKVMNWVHNQWKHNGSNQPSKSDALTILQEAKEGKQFRCVEYGIVTASALNAVGLKSRVLALKTKDVETTESGAGHVVLETYLNDLGKWVMLDSQWDAMPALKGKPLNAVEFQNAIVNNYEPLEIKSLSGLGKRTYANWIAPYLYYFDVKFDNREGELKDQLMVSGKKSLMLVPSRAKNPTVFQKQWPINNCVYTNSLVDFYAKPQ</sequence>
<protein>
    <submittedName>
        <fullName evidence="3">Transglutaminase domain-containing protein</fullName>
    </submittedName>
</protein>
<dbReference type="EMBL" id="VTWT01000001">
    <property type="protein sequence ID" value="KAA9345566.1"/>
    <property type="molecule type" value="Genomic_DNA"/>
</dbReference>
<name>A0A5N1J3U2_9BACT</name>
<feature type="domain" description="Transglutaminase-like" evidence="2">
    <location>
        <begin position="148"/>
        <end position="254"/>
    </location>
</feature>
<dbReference type="InterPro" id="IPR038765">
    <property type="entry name" value="Papain-like_cys_pep_sf"/>
</dbReference>
<proteinExistence type="predicted"/>
<evidence type="ECO:0000313" key="4">
    <source>
        <dbReference type="Proteomes" id="UP000326570"/>
    </source>
</evidence>
<reference evidence="3 4" key="1">
    <citation type="submission" date="2019-09" db="EMBL/GenBank/DDBJ databases">
        <title>Genome sequence of Adhaeribacter sp. M2.</title>
        <authorList>
            <person name="Srinivasan S."/>
        </authorList>
    </citation>
    <scope>NUCLEOTIDE SEQUENCE [LARGE SCALE GENOMIC DNA]</scope>
    <source>
        <strain evidence="3 4">M2</strain>
    </source>
</reference>
<keyword evidence="1" id="KW-0732">Signal</keyword>